<protein>
    <submittedName>
        <fullName evidence="1">Uncharacterized protein</fullName>
    </submittedName>
</protein>
<comment type="caution">
    <text evidence="1">The sequence shown here is derived from an EMBL/GenBank/DDBJ whole genome shotgun (WGS) entry which is preliminary data.</text>
</comment>
<evidence type="ECO:0000313" key="1">
    <source>
        <dbReference type="EMBL" id="CAI0437245.1"/>
    </source>
</evidence>
<proteinExistence type="predicted"/>
<dbReference type="AlphaFoldDB" id="A0AAV0LSY1"/>
<accession>A0AAV0LSY1</accession>
<evidence type="ECO:0000313" key="2">
    <source>
        <dbReference type="Proteomes" id="UP001154282"/>
    </source>
</evidence>
<name>A0AAV0LSY1_9ROSI</name>
<dbReference type="EMBL" id="CAMGYJ010000006">
    <property type="protein sequence ID" value="CAI0437245.1"/>
    <property type="molecule type" value="Genomic_DNA"/>
</dbReference>
<organism evidence="1 2">
    <name type="scientific">Linum tenue</name>
    <dbReference type="NCBI Taxonomy" id="586396"/>
    <lineage>
        <taxon>Eukaryota</taxon>
        <taxon>Viridiplantae</taxon>
        <taxon>Streptophyta</taxon>
        <taxon>Embryophyta</taxon>
        <taxon>Tracheophyta</taxon>
        <taxon>Spermatophyta</taxon>
        <taxon>Magnoliopsida</taxon>
        <taxon>eudicotyledons</taxon>
        <taxon>Gunneridae</taxon>
        <taxon>Pentapetalae</taxon>
        <taxon>rosids</taxon>
        <taxon>fabids</taxon>
        <taxon>Malpighiales</taxon>
        <taxon>Linaceae</taxon>
        <taxon>Linum</taxon>
    </lineage>
</organism>
<gene>
    <name evidence="1" type="ORF">LITE_LOCUS25395</name>
</gene>
<dbReference type="Proteomes" id="UP001154282">
    <property type="component" value="Unassembled WGS sequence"/>
</dbReference>
<sequence>MVSQQELEDSNVSGVVYRSTRFCFCLPSRRKTHGGNCQFQQVKINHCPIALFIARPSLLDRPCSITIPINKKNCFSVFPFPPSVCLFFSPLWPCRRCQASFAAGIIVQLPRIIITHRRRRRPQTTCARGTFVI</sequence>
<keyword evidence="2" id="KW-1185">Reference proteome</keyword>
<reference evidence="1" key="1">
    <citation type="submission" date="2022-08" db="EMBL/GenBank/DDBJ databases">
        <authorList>
            <person name="Gutierrez-Valencia J."/>
        </authorList>
    </citation>
    <scope>NUCLEOTIDE SEQUENCE</scope>
</reference>